<dbReference type="HAMAP" id="MF_01038">
    <property type="entry name" value="GpmI"/>
    <property type="match status" value="1"/>
</dbReference>
<dbReference type="AlphaFoldDB" id="A0A1F5S2V3"/>
<evidence type="ECO:0000259" key="14">
    <source>
        <dbReference type="Pfam" id="PF01676"/>
    </source>
</evidence>
<dbReference type="InterPro" id="IPR006124">
    <property type="entry name" value="Metalloenzyme"/>
</dbReference>
<dbReference type="Pfam" id="PF01676">
    <property type="entry name" value="Metalloenzyme"/>
    <property type="match status" value="1"/>
</dbReference>
<evidence type="ECO:0000256" key="11">
    <source>
        <dbReference type="PIRSR" id="PIRSR001492-1"/>
    </source>
</evidence>
<sequence length="515" mass="57292">MEKKKTTALIILDGWGLAPPGQGNAVSLAKTPTMSELWKNFPHTELIAHGKRVGLPGNQEGNSEAGHMNLSSGFIVKQDAVYINDSIEDGTFFKNNAFAEAIRHAKKYKSKVHLMGLLSNGESAHSFPTHLYSLLDLLHQNKVGDVFLHLFTDGRDSGRFASIKLLSKLRTHFHGNERIASIMGRFYAMDRVKNWKRTELAYNAMVLGGELIAESAEAAISTAYNRGETDEFILPTVIFKDHGATSRIDDNDAVIFFNLRSDRARELTKTITQENFNGKNGGSFKREKVLKNICFVAMTDFGPDLPGVITAFPSRDIENSLPSCLKEKRQIYIAETEKYAHVTYFFNGGYADPIFGEERVRIPSPNVPRYEDKPEMSAPEITKNVESFIHSGVYDFITVNFCNPDMIGHTGNIKAGIKAVNVVDICLKRLIKEIFRNKGVAIVTADHGNIEGMINLKTGEIDTEHSTNPVPFIVAGENFKNKKIKKGILADVAPTILDIMDLPKPKTMTRKSLLN</sequence>
<feature type="binding site" evidence="9 13">
    <location>
        <position position="465"/>
    </location>
    <ligand>
        <name>Mn(2+)</name>
        <dbReference type="ChEBI" id="CHEBI:29035"/>
        <label>1</label>
    </ligand>
</feature>
<dbReference type="InterPro" id="IPR017850">
    <property type="entry name" value="Alkaline_phosphatase_core_sf"/>
</dbReference>
<evidence type="ECO:0000256" key="5">
    <source>
        <dbReference type="ARBA" id="ARBA00022723"/>
    </source>
</evidence>
<evidence type="ECO:0000256" key="3">
    <source>
        <dbReference type="ARBA" id="ARBA00004798"/>
    </source>
</evidence>
<evidence type="ECO:0000313" key="17">
    <source>
        <dbReference type="Proteomes" id="UP000177407"/>
    </source>
</evidence>
<feature type="binding site" evidence="9 12">
    <location>
        <position position="185"/>
    </location>
    <ligand>
        <name>substrate</name>
    </ligand>
</feature>
<evidence type="ECO:0000256" key="9">
    <source>
        <dbReference type="HAMAP-Rule" id="MF_01038"/>
    </source>
</evidence>
<dbReference type="PANTHER" id="PTHR31637">
    <property type="entry name" value="2,3-BISPHOSPHOGLYCERATE-INDEPENDENT PHOSPHOGLYCERATE MUTASE"/>
    <property type="match status" value="1"/>
</dbReference>
<feature type="active site" description="Phosphoserine intermediate" evidence="9 11">
    <location>
        <position position="63"/>
    </location>
</feature>
<dbReference type="GO" id="GO:0006007">
    <property type="term" value="P:glucose catabolic process"/>
    <property type="evidence" value="ECO:0007669"/>
    <property type="project" value="InterPro"/>
</dbReference>
<keyword evidence="5 9" id="KW-0479">Metal-binding</keyword>
<dbReference type="PANTHER" id="PTHR31637:SF0">
    <property type="entry name" value="2,3-BISPHOSPHOGLYCERATE-INDEPENDENT PHOSPHOGLYCERATE MUTASE"/>
    <property type="match status" value="1"/>
</dbReference>
<evidence type="ECO:0000256" key="8">
    <source>
        <dbReference type="ARBA" id="ARBA00023235"/>
    </source>
</evidence>
<evidence type="ECO:0000256" key="4">
    <source>
        <dbReference type="ARBA" id="ARBA00008819"/>
    </source>
</evidence>
<dbReference type="GO" id="GO:0005829">
    <property type="term" value="C:cytosol"/>
    <property type="evidence" value="ECO:0007669"/>
    <property type="project" value="TreeGrafter"/>
</dbReference>
<dbReference type="NCBIfam" id="TIGR01307">
    <property type="entry name" value="pgm_bpd_ind"/>
    <property type="match status" value="1"/>
</dbReference>
<feature type="binding site" evidence="9 13">
    <location>
        <position position="447"/>
    </location>
    <ligand>
        <name>Mn(2+)</name>
        <dbReference type="ChEBI" id="CHEBI:29035"/>
        <label>2</label>
    </ligand>
</feature>
<dbReference type="Gene3D" id="3.40.1450.10">
    <property type="entry name" value="BPG-independent phosphoglycerate mutase, domain B"/>
    <property type="match status" value="1"/>
</dbReference>
<dbReference type="FunFam" id="3.40.1450.10:FF:000002">
    <property type="entry name" value="2,3-bisphosphoglycerate-independent phosphoglycerate mutase"/>
    <property type="match status" value="1"/>
</dbReference>
<organism evidence="16 17">
    <name type="scientific">Candidatus Falkowbacteria bacterium RIFOXYA2_FULL_38_12</name>
    <dbReference type="NCBI Taxonomy" id="1797993"/>
    <lineage>
        <taxon>Bacteria</taxon>
        <taxon>Candidatus Falkowiibacteriota</taxon>
    </lineage>
</organism>
<reference evidence="16 17" key="1">
    <citation type="journal article" date="2016" name="Nat. Commun.">
        <title>Thousands of microbial genomes shed light on interconnected biogeochemical processes in an aquifer system.</title>
        <authorList>
            <person name="Anantharaman K."/>
            <person name="Brown C.T."/>
            <person name="Hug L.A."/>
            <person name="Sharon I."/>
            <person name="Castelle C.J."/>
            <person name="Probst A.J."/>
            <person name="Thomas B.C."/>
            <person name="Singh A."/>
            <person name="Wilkins M.J."/>
            <person name="Karaoz U."/>
            <person name="Brodie E.L."/>
            <person name="Williams K.H."/>
            <person name="Hubbard S.S."/>
            <person name="Banfield J.F."/>
        </authorList>
    </citation>
    <scope>NUCLEOTIDE SEQUENCE [LARGE SCALE GENOMIC DNA]</scope>
</reference>
<dbReference type="CDD" id="cd16010">
    <property type="entry name" value="iPGM"/>
    <property type="match status" value="1"/>
</dbReference>
<proteinExistence type="inferred from homology"/>
<feature type="binding site" evidence="9 12">
    <location>
        <position position="191"/>
    </location>
    <ligand>
        <name>substrate</name>
    </ligand>
</feature>
<comment type="caution">
    <text evidence="16">The sequence shown here is derived from an EMBL/GenBank/DDBJ whole genome shotgun (WGS) entry which is preliminary data.</text>
</comment>
<evidence type="ECO:0000256" key="7">
    <source>
        <dbReference type="ARBA" id="ARBA00023211"/>
    </source>
</evidence>
<feature type="binding site" evidence="9 13">
    <location>
        <position position="409"/>
    </location>
    <ligand>
        <name>Mn(2+)</name>
        <dbReference type="ChEBI" id="CHEBI:29035"/>
        <label>1</label>
    </ligand>
</feature>
<dbReference type="InterPro" id="IPR036646">
    <property type="entry name" value="PGAM_B_sf"/>
</dbReference>
<dbReference type="GO" id="GO:0006096">
    <property type="term" value="P:glycolytic process"/>
    <property type="evidence" value="ECO:0007669"/>
    <property type="project" value="UniProtKB-UniRule"/>
</dbReference>
<feature type="domain" description="Metalloenzyme" evidence="14">
    <location>
        <begin position="6"/>
        <end position="503"/>
    </location>
</feature>
<comment type="catalytic activity">
    <reaction evidence="1 9">
        <text>(2R)-2-phosphoglycerate = (2R)-3-phosphoglycerate</text>
        <dbReference type="Rhea" id="RHEA:15901"/>
        <dbReference type="ChEBI" id="CHEBI:58272"/>
        <dbReference type="ChEBI" id="CHEBI:58289"/>
        <dbReference type="EC" id="5.4.2.12"/>
    </reaction>
</comment>
<feature type="binding site" evidence="9 12">
    <location>
        <position position="125"/>
    </location>
    <ligand>
        <name>substrate</name>
    </ligand>
</feature>
<feature type="binding site" evidence="9 13">
    <location>
        <position position="446"/>
    </location>
    <ligand>
        <name>Mn(2+)</name>
        <dbReference type="ChEBI" id="CHEBI:29035"/>
        <label>2</label>
    </ligand>
</feature>
<feature type="binding site" evidence="9 12">
    <location>
        <begin position="155"/>
        <end position="156"/>
    </location>
    <ligand>
        <name>substrate</name>
    </ligand>
</feature>
<dbReference type="Gene3D" id="3.40.720.10">
    <property type="entry name" value="Alkaline Phosphatase, subunit A"/>
    <property type="match status" value="1"/>
</dbReference>
<dbReference type="SUPFAM" id="SSF64158">
    <property type="entry name" value="2,3-Bisphosphoglycerate-independent phosphoglycerate mutase, substrate-binding domain"/>
    <property type="match status" value="1"/>
</dbReference>
<feature type="binding site" evidence="9 12">
    <location>
        <position position="338"/>
    </location>
    <ligand>
        <name>substrate</name>
    </ligand>
</feature>
<evidence type="ECO:0000256" key="2">
    <source>
        <dbReference type="ARBA" id="ARBA00002315"/>
    </source>
</evidence>
<dbReference type="EC" id="5.4.2.12" evidence="9 10"/>
<protein>
    <recommendedName>
        <fullName evidence="9 10">2,3-bisphosphoglycerate-independent phosphoglycerate mutase</fullName>
        <shortName evidence="9">BPG-independent PGAM</shortName>
        <shortName evidence="9">Phosphoglyceromutase</shortName>
        <shortName evidence="9">iPGM</shortName>
        <ecNumber evidence="9 10">5.4.2.12</ecNumber>
    </recommendedName>
</protein>
<gene>
    <name evidence="9" type="primary">gpmI</name>
    <name evidence="16" type="ORF">A2257_03200</name>
</gene>
<evidence type="ECO:0000259" key="15">
    <source>
        <dbReference type="Pfam" id="PF06415"/>
    </source>
</evidence>
<comment type="cofactor">
    <cofactor evidence="9">
        <name>Mn(2+)</name>
        <dbReference type="ChEBI" id="CHEBI:29035"/>
    </cofactor>
    <text evidence="9">Binds 2 manganese ions per subunit.</text>
</comment>
<feature type="binding site" evidence="9 12">
    <location>
        <begin position="260"/>
        <end position="263"/>
    </location>
    <ligand>
        <name>substrate</name>
    </ligand>
</feature>
<comment type="function">
    <text evidence="2 9">Catalyzes the interconversion of 2-phosphoglycerate and 3-phosphoglycerate.</text>
</comment>
<keyword evidence="6 9" id="KW-0324">Glycolysis</keyword>
<evidence type="ECO:0000256" key="10">
    <source>
        <dbReference type="NCBIfam" id="TIGR01307"/>
    </source>
</evidence>
<comment type="similarity">
    <text evidence="4 9">Belongs to the BPG-independent phosphoglycerate mutase family.</text>
</comment>
<evidence type="ECO:0000256" key="13">
    <source>
        <dbReference type="PIRSR" id="PIRSR001492-3"/>
    </source>
</evidence>
<comment type="pathway">
    <text evidence="3 9">Carbohydrate degradation; glycolysis; pyruvate from D-glyceraldehyde 3-phosphate: step 3/5.</text>
</comment>
<evidence type="ECO:0000313" key="16">
    <source>
        <dbReference type="EMBL" id="OGF20753.1"/>
    </source>
</evidence>
<accession>A0A1F5S2V3</accession>
<feature type="domain" description="BPG-independent PGAM N-terminal" evidence="15">
    <location>
        <begin position="83"/>
        <end position="301"/>
    </location>
</feature>
<dbReference type="Pfam" id="PF06415">
    <property type="entry name" value="iPGM_N"/>
    <property type="match status" value="1"/>
</dbReference>
<evidence type="ECO:0000256" key="1">
    <source>
        <dbReference type="ARBA" id="ARBA00000370"/>
    </source>
</evidence>
<keyword evidence="7 9" id="KW-0464">Manganese</keyword>
<comment type="subunit">
    <text evidence="9">Monomer.</text>
</comment>
<feature type="binding site" evidence="9 13">
    <location>
        <position position="405"/>
    </location>
    <ligand>
        <name>Mn(2+)</name>
        <dbReference type="ChEBI" id="CHEBI:29035"/>
        <label>1</label>
    </ligand>
</feature>
<dbReference type="Proteomes" id="UP000177407">
    <property type="component" value="Unassembled WGS sequence"/>
</dbReference>
<dbReference type="InterPro" id="IPR005995">
    <property type="entry name" value="Pgm_bpd_ind"/>
</dbReference>
<dbReference type="EMBL" id="MFGA01000020">
    <property type="protein sequence ID" value="OGF20753.1"/>
    <property type="molecule type" value="Genomic_DNA"/>
</dbReference>
<name>A0A1F5S2V3_9BACT</name>
<keyword evidence="8 9" id="KW-0413">Isomerase</keyword>
<dbReference type="PIRSF" id="PIRSF001492">
    <property type="entry name" value="IPGAM"/>
    <property type="match status" value="1"/>
</dbReference>
<feature type="binding site" evidence="9 13">
    <location>
        <position position="13"/>
    </location>
    <ligand>
        <name>Mn(2+)</name>
        <dbReference type="ChEBI" id="CHEBI:29035"/>
        <label>2</label>
    </ligand>
</feature>
<dbReference type="GO" id="GO:0004619">
    <property type="term" value="F:phosphoglycerate mutase activity"/>
    <property type="evidence" value="ECO:0007669"/>
    <property type="project" value="UniProtKB-UniRule"/>
</dbReference>
<feature type="binding site" evidence="9 13">
    <location>
        <position position="63"/>
    </location>
    <ligand>
        <name>Mn(2+)</name>
        <dbReference type="ChEBI" id="CHEBI:29035"/>
        <label>2</label>
    </ligand>
</feature>
<dbReference type="SUPFAM" id="SSF53649">
    <property type="entry name" value="Alkaline phosphatase-like"/>
    <property type="match status" value="1"/>
</dbReference>
<dbReference type="InterPro" id="IPR011258">
    <property type="entry name" value="BPG-indep_PGM_N"/>
</dbReference>
<dbReference type="GO" id="GO:0030145">
    <property type="term" value="F:manganese ion binding"/>
    <property type="evidence" value="ECO:0007669"/>
    <property type="project" value="UniProtKB-UniRule"/>
</dbReference>
<evidence type="ECO:0000256" key="12">
    <source>
        <dbReference type="PIRSR" id="PIRSR001492-2"/>
    </source>
</evidence>
<evidence type="ECO:0000256" key="6">
    <source>
        <dbReference type="ARBA" id="ARBA00023152"/>
    </source>
</evidence>
<dbReference type="UniPathway" id="UPA00109">
    <property type="reaction ID" value="UER00186"/>
</dbReference>